<organism evidence="6 7">
    <name type="scientific">Haloactinopolyspora alba</name>
    <dbReference type="NCBI Taxonomy" id="648780"/>
    <lineage>
        <taxon>Bacteria</taxon>
        <taxon>Bacillati</taxon>
        <taxon>Actinomycetota</taxon>
        <taxon>Actinomycetes</taxon>
        <taxon>Jiangellales</taxon>
        <taxon>Jiangellaceae</taxon>
        <taxon>Haloactinopolyspora</taxon>
    </lineage>
</organism>
<feature type="compositionally biased region" description="Low complexity" evidence="4">
    <location>
        <begin position="225"/>
        <end position="237"/>
    </location>
</feature>
<accession>A0A2P8E5B2</accession>
<dbReference type="RefSeq" id="WP_205740817.1">
    <property type="nucleotide sequence ID" value="NZ_PYGE01000005.1"/>
</dbReference>
<dbReference type="PANTHER" id="PTHR39160">
    <property type="entry name" value="CELL WALL-BINDING PROTEIN YOCH"/>
    <property type="match status" value="1"/>
</dbReference>
<gene>
    <name evidence="6" type="ORF">CLV30_105117</name>
</gene>
<dbReference type="Pfam" id="PF07501">
    <property type="entry name" value="G5"/>
    <property type="match status" value="1"/>
</dbReference>
<feature type="region of interest" description="Disordered" evidence="4">
    <location>
        <begin position="273"/>
        <end position="312"/>
    </location>
</feature>
<evidence type="ECO:0000313" key="7">
    <source>
        <dbReference type="Proteomes" id="UP000243528"/>
    </source>
</evidence>
<dbReference type="InterPro" id="IPR051933">
    <property type="entry name" value="Resuscitation_pf_RpfB"/>
</dbReference>
<dbReference type="InterPro" id="IPR007137">
    <property type="entry name" value="DUF348"/>
</dbReference>
<protein>
    <submittedName>
        <fullName evidence="6">Uncharacterized protein YabE (DUF348 family)</fullName>
    </submittedName>
</protein>
<dbReference type="EMBL" id="PYGE01000005">
    <property type="protein sequence ID" value="PSL04651.1"/>
    <property type="molecule type" value="Genomic_DNA"/>
</dbReference>
<reference evidence="6 7" key="1">
    <citation type="submission" date="2018-03" db="EMBL/GenBank/DDBJ databases">
        <title>Genomic Encyclopedia of Archaeal and Bacterial Type Strains, Phase II (KMG-II): from individual species to whole genera.</title>
        <authorList>
            <person name="Goeker M."/>
        </authorList>
    </citation>
    <scope>NUCLEOTIDE SEQUENCE [LARGE SCALE GENOMIC DNA]</scope>
    <source>
        <strain evidence="6 7">DSM 45211</strain>
    </source>
</reference>
<dbReference type="SUPFAM" id="SSF53955">
    <property type="entry name" value="Lysozyme-like"/>
    <property type="match status" value="1"/>
</dbReference>
<dbReference type="SMART" id="SM01208">
    <property type="entry name" value="G5"/>
    <property type="match status" value="1"/>
</dbReference>
<proteinExistence type="inferred from homology"/>
<sequence length="387" mass="41256">MLPSAKTLVVNATVVTALVGGGVAYITLDNAVTLNVDGKTETVHTFGSSVEDVLDDQGIEVSKHDEVIPTLGSSVEDGTEISVRYGRQITVTVDGEKEQMWTTARSVDEALGDLDIRHQGADLSVARSQPIGRGGIDFTVRTSKDITLVAGGKPRQLTTTALTVRQALSDAEVKLGERDRVKPGLSAELTQGDKIRVQRVKVETETVTAAVPFETTEQEDDTLEEGTTTVETEGENGTLKRVIRNTYIDGKLHAEKVVSEEVVDEPVDEVVLVGTKEPETDPAPDEDDGGGDTGDDGSDDSGDENIDGGVWDSLAECESGGDWSINTGNGYYGGLQFNLETWQAYGGSGYPHENSKAEQIRIAEKVRDDRGGYGAWPACAAELGLPT</sequence>
<dbReference type="Gene3D" id="2.20.230.10">
    <property type="entry name" value="Resuscitation-promoting factor rpfb"/>
    <property type="match status" value="1"/>
</dbReference>
<dbReference type="InterPro" id="IPR010618">
    <property type="entry name" value="RPF"/>
</dbReference>
<evidence type="ECO:0000313" key="6">
    <source>
        <dbReference type="EMBL" id="PSL04651.1"/>
    </source>
</evidence>
<dbReference type="InterPro" id="IPR023346">
    <property type="entry name" value="Lysozyme-like_dom_sf"/>
</dbReference>
<keyword evidence="3" id="KW-0378">Hydrolase</keyword>
<dbReference type="CDD" id="cd13925">
    <property type="entry name" value="RPF"/>
    <property type="match status" value="1"/>
</dbReference>
<comment type="similarity">
    <text evidence="1">Belongs to the transglycosylase family. Rpf subfamily.</text>
</comment>
<feature type="compositionally biased region" description="Acidic residues" evidence="4">
    <location>
        <begin position="280"/>
        <end position="306"/>
    </location>
</feature>
<keyword evidence="7" id="KW-1185">Reference proteome</keyword>
<feature type="region of interest" description="Disordered" evidence="4">
    <location>
        <begin position="216"/>
        <end position="237"/>
    </location>
</feature>
<evidence type="ECO:0000256" key="3">
    <source>
        <dbReference type="ARBA" id="ARBA00022801"/>
    </source>
</evidence>
<dbReference type="PROSITE" id="PS51109">
    <property type="entry name" value="G5"/>
    <property type="match status" value="1"/>
</dbReference>
<dbReference type="PANTHER" id="PTHR39160:SF4">
    <property type="entry name" value="RESUSCITATION-PROMOTING FACTOR RPFB"/>
    <property type="match status" value="1"/>
</dbReference>
<name>A0A2P8E5B2_9ACTN</name>
<evidence type="ECO:0000256" key="1">
    <source>
        <dbReference type="ARBA" id="ARBA00010830"/>
    </source>
</evidence>
<dbReference type="Proteomes" id="UP000243528">
    <property type="component" value="Unassembled WGS sequence"/>
</dbReference>
<dbReference type="Gene3D" id="1.10.530.10">
    <property type="match status" value="1"/>
</dbReference>
<evidence type="ECO:0000259" key="5">
    <source>
        <dbReference type="PROSITE" id="PS51109"/>
    </source>
</evidence>
<comment type="caution">
    <text evidence="6">The sequence shown here is derived from an EMBL/GenBank/DDBJ whole genome shotgun (WGS) entry which is preliminary data.</text>
</comment>
<keyword evidence="2" id="KW-0732">Signal</keyword>
<dbReference type="AlphaFoldDB" id="A0A2P8E5B2"/>
<evidence type="ECO:0000256" key="4">
    <source>
        <dbReference type="SAM" id="MobiDB-lite"/>
    </source>
</evidence>
<dbReference type="InterPro" id="IPR011098">
    <property type="entry name" value="G5_dom"/>
</dbReference>
<dbReference type="Pfam" id="PF06737">
    <property type="entry name" value="Transglycosylas"/>
    <property type="match status" value="1"/>
</dbReference>
<dbReference type="GO" id="GO:0016787">
    <property type="term" value="F:hydrolase activity"/>
    <property type="evidence" value="ECO:0007669"/>
    <property type="project" value="UniProtKB-KW"/>
</dbReference>
<evidence type="ECO:0000256" key="2">
    <source>
        <dbReference type="ARBA" id="ARBA00022729"/>
    </source>
</evidence>
<feature type="domain" description="G5" evidence="5">
    <location>
        <begin position="197"/>
        <end position="277"/>
    </location>
</feature>
<dbReference type="Pfam" id="PF03990">
    <property type="entry name" value="DUF348"/>
    <property type="match status" value="3"/>
</dbReference>